<keyword evidence="17" id="KW-0675">Receptor</keyword>
<proteinExistence type="inferred from homology"/>
<keyword evidence="18" id="KW-1185">Reference proteome</keyword>
<evidence type="ECO:0000256" key="1">
    <source>
        <dbReference type="ARBA" id="ARBA00004571"/>
    </source>
</evidence>
<evidence type="ECO:0000256" key="6">
    <source>
        <dbReference type="ARBA" id="ARBA00022729"/>
    </source>
</evidence>
<keyword evidence="7" id="KW-0408">Iron</keyword>
<dbReference type="Gene3D" id="2.40.170.20">
    <property type="entry name" value="TonB-dependent receptor, beta-barrel domain"/>
    <property type="match status" value="1"/>
</dbReference>
<feature type="domain" description="TonB-dependent receptor plug" evidence="16">
    <location>
        <begin position="31"/>
        <end position="143"/>
    </location>
</feature>
<name>A0A7W6F2S7_9SPHN</name>
<evidence type="ECO:0000259" key="16">
    <source>
        <dbReference type="Pfam" id="PF07715"/>
    </source>
</evidence>
<protein>
    <submittedName>
        <fullName evidence="17">Outer membrane receptor protein involved in Fe transport</fullName>
    </submittedName>
</protein>
<evidence type="ECO:0000256" key="9">
    <source>
        <dbReference type="ARBA" id="ARBA00023077"/>
    </source>
</evidence>
<dbReference type="PANTHER" id="PTHR32552">
    <property type="entry name" value="FERRICHROME IRON RECEPTOR-RELATED"/>
    <property type="match status" value="1"/>
</dbReference>
<dbReference type="SUPFAM" id="SSF56935">
    <property type="entry name" value="Porins"/>
    <property type="match status" value="1"/>
</dbReference>
<keyword evidence="2 12" id="KW-0813">Transport</keyword>
<keyword evidence="5 12" id="KW-0812">Transmembrane</keyword>
<gene>
    <name evidence="17" type="ORF">GGR48_001480</name>
</gene>
<dbReference type="PROSITE" id="PS52016">
    <property type="entry name" value="TONB_DEPENDENT_REC_3"/>
    <property type="match status" value="1"/>
</dbReference>
<evidence type="ECO:0000256" key="11">
    <source>
        <dbReference type="ARBA" id="ARBA00023237"/>
    </source>
</evidence>
<organism evidence="17 18">
    <name type="scientific">Sphingomonas pseudosanguinis</name>
    <dbReference type="NCBI Taxonomy" id="413712"/>
    <lineage>
        <taxon>Bacteria</taxon>
        <taxon>Pseudomonadati</taxon>
        <taxon>Pseudomonadota</taxon>
        <taxon>Alphaproteobacteria</taxon>
        <taxon>Sphingomonadales</taxon>
        <taxon>Sphingomonadaceae</taxon>
        <taxon>Sphingomonas</taxon>
    </lineage>
</organism>
<evidence type="ECO:0000256" key="4">
    <source>
        <dbReference type="ARBA" id="ARBA00022496"/>
    </source>
</evidence>
<keyword evidence="8" id="KW-0406">Ion transport</keyword>
<keyword evidence="6" id="KW-0732">Signal</keyword>
<evidence type="ECO:0000256" key="10">
    <source>
        <dbReference type="ARBA" id="ARBA00023136"/>
    </source>
</evidence>
<keyword evidence="3 12" id="KW-1134">Transmembrane beta strand</keyword>
<reference evidence="17 18" key="1">
    <citation type="submission" date="2020-08" db="EMBL/GenBank/DDBJ databases">
        <title>Genomic Encyclopedia of Type Strains, Phase IV (KMG-IV): sequencing the most valuable type-strain genomes for metagenomic binning, comparative biology and taxonomic classification.</title>
        <authorList>
            <person name="Goeker M."/>
        </authorList>
    </citation>
    <scope>NUCLEOTIDE SEQUENCE [LARGE SCALE GENOMIC DNA]</scope>
    <source>
        <strain evidence="17 18">DSM 19512</strain>
    </source>
</reference>
<dbReference type="InterPro" id="IPR039426">
    <property type="entry name" value="TonB-dep_rcpt-like"/>
</dbReference>
<comment type="subcellular location">
    <subcellularLocation>
        <location evidence="1 12">Cell outer membrane</location>
        <topology evidence="1 12">Multi-pass membrane protein</topology>
    </subcellularLocation>
</comment>
<comment type="similarity">
    <text evidence="12 13">Belongs to the TonB-dependent receptor family.</text>
</comment>
<dbReference type="InterPro" id="IPR036942">
    <property type="entry name" value="Beta-barrel_TonB_sf"/>
</dbReference>
<evidence type="ECO:0000256" key="2">
    <source>
        <dbReference type="ARBA" id="ARBA00022448"/>
    </source>
</evidence>
<feature type="domain" description="TonB-dependent receptor-like beta-barrel" evidence="15">
    <location>
        <begin position="348"/>
        <end position="763"/>
    </location>
</feature>
<comment type="caution">
    <text evidence="17">The sequence shown here is derived from an EMBL/GenBank/DDBJ whole genome shotgun (WGS) entry which is preliminary data.</text>
</comment>
<dbReference type="InterPro" id="IPR037066">
    <property type="entry name" value="Plug_dom_sf"/>
</dbReference>
<dbReference type="Pfam" id="PF07715">
    <property type="entry name" value="Plug"/>
    <property type="match status" value="1"/>
</dbReference>
<evidence type="ECO:0000256" key="8">
    <source>
        <dbReference type="ARBA" id="ARBA00023065"/>
    </source>
</evidence>
<keyword evidence="4" id="KW-0410">Iron transport</keyword>
<dbReference type="Proteomes" id="UP000538670">
    <property type="component" value="Unassembled WGS sequence"/>
</dbReference>
<evidence type="ECO:0000259" key="15">
    <source>
        <dbReference type="Pfam" id="PF00593"/>
    </source>
</evidence>
<dbReference type="PANTHER" id="PTHR32552:SF89">
    <property type="entry name" value="CATECHOLATE SIDEROPHORE RECEPTOR FIU"/>
    <property type="match status" value="1"/>
</dbReference>
<dbReference type="Pfam" id="PF00593">
    <property type="entry name" value="TonB_dep_Rec_b-barrel"/>
    <property type="match status" value="1"/>
</dbReference>
<dbReference type="Gene3D" id="2.170.130.10">
    <property type="entry name" value="TonB-dependent receptor, plug domain"/>
    <property type="match status" value="1"/>
</dbReference>
<dbReference type="GO" id="GO:0015344">
    <property type="term" value="F:siderophore uptake transmembrane transporter activity"/>
    <property type="evidence" value="ECO:0007669"/>
    <property type="project" value="TreeGrafter"/>
</dbReference>
<evidence type="ECO:0000313" key="17">
    <source>
        <dbReference type="EMBL" id="MBB3879057.1"/>
    </source>
</evidence>
<sequence length="801" mass="86010">MPAQAQTAPEHAKTAEQDVVTTGVAKGRDRLDSATSTSSLREAEIARLAPRSIGELLRDIPGIFAEAPNGESIANITIRGLPLSSSGAKFVQLQEDGLPVMEFGDILGASSDSFMRVDLNLAQVEAIRGGSASTFASNSPGGIINFISKTGEQEGGAVALTAGLDFDQYRADFDYGGRLASNLRFHIGGFYRQGEGPRRTGFDGQKGGQIKTNVTREFAGGYIRFYGKYLDDRSPFYEAVPFRVTGTNEKPALSAIPNFDPTRDTLLSSRFQSLLIMDGDNRPVLEDMRDGQRVKEQAFGLESQFGLADWTITERFRIAGRSGGLIGPSGSQILSPAAALTRLGATGGTFRYANGPNAGQVIADPSALNDNGLIGVLAIRDRHQQDIGNITNDIRASRVWEVAGGSLTTTAGWYSARQSIDTTSMYAVAVSEIRGGGDAALLDVFDGTGIARTQNGIYAYNALSGTQRRTTRLRYTVNAPFASANFRTGRLSVGASLRYDRGTARGTLYGVELGQGRVGQIAFDLNGDGTISSPERRVGVTPNDAPAFVDYDYGYLSYSASVNFRVAEPFSAFARYSRGARANADRLAFGTVIDAATGRLTDPSAAYDPVKQAELGVKFRQDWIALNLTAFHVESNDTNVDNSTKLALSRRYRSKGLEFEGRVSQGLFSLAGGATYTTAEIVADRLNAAVVGNTPRHQANLIFQATPQISNDRFALGAVFIGTTKSFAQDSNLLRMPGYVTTNAFVQVRPVDRLLLSLNATNLFDVVAVTSIEEDRIPATGLLRARLLNGRAISATARFDF</sequence>
<keyword evidence="9 13" id="KW-0798">TonB box</keyword>
<keyword evidence="11 12" id="KW-0998">Cell outer membrane</keyword>
<dbReference type="EMBL" id="JACIDH010000004">
    <property type="protein sequence ID" value="MBB3879057.1"/>
    <property type="molecule type" value="Genomic_DNA"/>
</dbReference>
<evidence type="ECO:0000256" key="7">
    <source>
        <dbReference type="ARBA" id="ARBA00023004"/>
    </source>
</evidence>
<dbReference type="InterPro" id="IPR012910">
    <property type="entry name" value="Plug_dom"/>
</dbReference>
<feature type="region of interest" description="Disordered" evidence="14">
    <location>
        <begin position="1"/>
        <end position="39"/>
    </location>
</feature>
<accession>A0A7W6F2S7</accession>
<evidence type="ECO:0000256" key="12">
    <source>
        <dbReference type="PROSITE-ProRule" id="PRU01360"/>
    </source>
</evidence>
<keyword evidence="10 12" id="KW-0472">Membrane</keyword>
<evidence type="ECO:0000256" key="3">
    <source>
        <dbReference type="ARBA" id="ARBA00022452"/>
    </source>
</evidence>
<evidence type="ECO:0000313" key="18">
    <source>
        <dbReference type="Proteomes" id="UP000538670"/>
    </source>
</evidence>
<dbReference type="InterPro" id="IPR000531">
    <property type="entry name" value="Beta-barrel_TonB"/>
</dbReference>
<evidence type="ECO:0000256" key="13">
    <source>
        <dbReference type="RuleBase" id="RU003357"/>
    </source>
</evidence>
<dbReference type="GO" id="GO:0009279">
    <property type="term" value="C:cell outer membrane"/>
    <property type="evidence" value="ECO:0007669"/>
    <property type="project" value="UniProtKB-SubCell"/>
</dbReference>
<dbReference type="AlphaFoldDB" id="A0A7W6F2S7"/>
<evidence type="ECO:0000256" key="5">
    <source>
        <dbReference type="ARBA" id="ARBA00022692"/>
    </source>
</evidence>
<evidence type="ECO:0000256" key="14">
    <source>
        <dbReference type="SAM" id="MobiDB-lite"/>
    </source>
</evidence>